<feature type="non-terminal residue" evidence="2">
    <location>
        <position position="1"/>
    </location>
</feature>
<protein>
    <submittedName>
        <fullName evidence="2">Uncharacterized protein</fullName>
    </submittedName>
</protein>
<dbReference type="EMBL" id="JACEIK010000073">
    <property type="protein sequence ID" value="MCD7448785.1"/>
    <property type="molecule type" value="Genomic_DNA"/>
</dbReference>
<reference evidence="2 3" key="1">
    <citation type="journal article" date="2021" name="BMC Genomics">
        <title>Datura genome reveals duplications of psychoactive alkaloid biosynthetic genes and high mutation rate following tissue culture.</title>
        <authorList>
            <person name="Rajewski A."/>
            <person name="Carter-House D."/>
            <person name="Stajich J."/>
            <person name="Litt A."/>
        </authorList>
    </citation>
    <scope>NUCLEOTIDE SEQUENCE [LARGE SCALE GENOMIC DNA]</scope>
    <source>
        <strain evidence="2">AR-01</strain>
    </source>
</reference>
<keyword evidence="3" id="KW-1185">Reference proteome</keyword>
<name>A0ABS8RPX6_DATST</name>
<evidence type="ECO:0000256" key="1">
    <source>
        <dbReference type="SAM" id="MobiDB-lite"/>
    </source>
</evidence>
<evidence type="ECO:0000313" key="2">
    <source>
        <dbReference type="EMBL" id="MCD7448785.1"/>
    </source>
</evidence>
<organism evidence="2 3">
    <name type="scientific">Datura stramonium</name>
    <name type="common">Jimsonweed</name>
    <name type="synonym">Common thornapple</name>
    <dbReference type="NCBI Taxonomy" id="4076"/>
    <lineage>
        <taxon>Eukaryota</taxon>
        <taxon>Viridiplantae</taxon>
        <taxon>Streptophyta</taxon>
        <taxon>Embryophyta</taxon>
        <taxon>Tracheophyta</taxon>
        <taxon>Spermatophyta</taxon>
        <taxon>Magnoliopsida</taxon>
        <taxon>eudicotyledons</taxon>
        <taxon>Gunneridae</taxon>
        <taxon>Pentapetalae</taxon>
        <taxon>asterids</taxon>
        <taxon>lamiids</taxon>
        <taxon>Solanales</taxon>
        <taxon>Solanaceae</taxon>
        <taxon>Solanoideae</taxon>
        <taxon>Datureae</taxon>
        <taxon>Datura</taxon>
    </lineage>
</organism>
<comment type="caution">
    <text evidence="2">The sequence shown here is derived from an EMBL/GenBank/DDBJ whole genome shotgun (WGS) entry which is preliminary data.</text>
</comment>
<gene>
    <name evidence="2" type="ORF">HAX54_046321</name>
</gene>
<evidence type="ECO:0000313" key="3">
    <source>
        <dbReference type="Proteomes" id="UP000823775"/>
    </source>
</evidence>
<proteinExistence type="predicted"/>
<sequence length="67" mass="7383">VMASKADKRKEVETANRGLKQPRKGTKGLSSSAAKETPARRFGAKAIEPHGLKWFNAQKESKYAPEN</sequence>
<feature type="region of interest" description="Disordered" evidence="1">
    <location>
        <begin position="1"/>
        <end position="45"/>
    </location>
</feature>
<accession>A0ABS8RPX6</accession>
<dbReference type="Proteomes" id="UP000823775">
    <property type="component" value="Unassembled WGS sequence"/>
</dbReference>
<feature type="compositionally biased region" description="Basic and acidic residues" evidence="1">
    <location>
        <begin position="1"/>
        <end position="14"/>
    </location>
</feature>